<dbReference type="AlphaFoldDB" id="D5UV30"/>
<reference evidence="1 2" key="2">
    <citation type="journal article" date="2011" name="Stand. Genomic Sci.">
        <title>Complete genome sequence of Tsukamurella paurometabola type strain (no. 33).</title>
        <authorList>
            <person name="Munk A.C."/>
            <person name="Lapidus A."/>
            <person name="Lucas S."/>
            <person name="Nolan M."/>
            <person name="Tice H."/>
            <person name="Cheng J.F."/>
            <person name="Del Rio T.G."/>
            <person name="Goodwin L."/>
            <person name="Pitluck S."/>
            <person name="Liolios K."/>
            <person name="Huntemann M."/>
            <person name="Ivanova N."/>
            <person name="Mavromatis K."/>
            <person name="Mikhailova N."/>
            <person name="Pati A."/>
            <person name="Chen A."/>
            <person name="Palaniappan K."/>
            <person name="Tapia R."/>
            <person name="Han C."/>
            <person name="Land M."/>
            <person name="Hauser L."/>
            <person name="Chang Y.J."/>
            <person name="Jeffries C.D."/>
            <person name="Brettin T."/>
            <person name="Yasawong M."/>
            <person name="Brambilla E.M."/>
            <person name="Rohde M."/>
            <person name="Sikorski J."/>
            <person name="Goker M."/>
            <person name="Detter J.C."/>
            <person name="Woyke T."/>
            <person name="Bristow J."/>
            <person name="Eisen J.A."/>
            <person name="Markowitz V."/>
            <person name="Hugenholtz P."/>
            <person name="Kyrpides N.C."/>
            <person name="Klenk H.P."/>
        </authorList>
    </citation>
    <scope>NUCLEOTIDE SEQUENCE [LARGE SCALE GENOMIC DNA]</scope>
    <source>
        <strain evidence="2">ATCC 8368 / DSM 20162 / CCUG 35730 / CIP 100753 / JCM 10117 / KCTC 9821 / NBRC 16120 / NCIMB 702349 / NCTC 13040</strain>
    </source>
</reference>
<evidence type="ECO:0000313" key="1">
    <source>
        <dbReference type="EMBL" id="ADG79748.1"/>
    </source>
</evidence>
<dbReference type="STRING" id="521096.Tpau_3161"/>
<dbReference type="Proteomes" id="UP000001213">
    <property type="component" value="Chromosome"/>
</dbReference>
<dbReference type="InterPro" id="IPR036291">
    <property type="entry name" value="NAD(P)-bd_dom_sf"/>
</dbReference>
<dbReference type="EMBL" id="CP001966">
    <property type="protein sequence ID" value="ADG79748.1"/>
    <property type="molecule type" value="Genomic_DNA"/>
</dbReference>
<proteinExistence type="predicted"/>
<name>D5UV30_TSUPD</name>
<evidence type="ECO:0000313" key="2">
    <source>
        <dbReference type="Proteomes" id="UP000001213"/>
    </source>
</evidence>
<accession>D5UV30</accession>
<sequence length="93" mass="9784">MENVSVKSVVVVLDGTKATVELVGDLTRAGTRVTAVGENFRDVVAVLSGEVYALVADLSDPEQWDTALLRAEQRHGAVEQVLDPAGRLAPVAA</sequence>
<dbReference type="KEGG" id="tpr:Tpau_3161"/>
<protein>
    <submittedName>
        <fullName evidence="1">Putative short-chain dehydrogenase/reductase</fullName>
    </submittedName>
</protein>
<keyword evidence="2" id="KW-1185">Reference proteome</keyword>
<dbReference type="HOGENOM" id="CLU_2398731_0_0_11"/>
<gene>
    <name evidence="1" type="ordered locus">Tpau_3161</name>
</gene>
<reference evidence="2" key="1">
    <citation type="submission" date="2010-03" db="EMBL/GenBank/DDBJ databases">
        <title>The complete chromosome of Tsukamurella paurometabola DSM 20162.</title>
        <authorList>
            <consortium name="US DOE Joint Genome Institute (JGI-PGF)"/>
            <person name="Lucas S."/>
            <person name="Copeland A."/>
            <person name="Lapidus A."/>
            <person name="Glavina del Rio T."/>
            <person name="Dalin E."/>
            <person name="Tice H."/>
            <person name="Bruce D."/>
            <person name="Goodwin L."/>
            <person name="Pitluck S."/>
            <person name="Kyrpides N."/>
            <person name="Mavromatis K."/>
            <person name="Ivanova N."/>
            <person name="Mikhailova N."/>
            <person name="Munk A.C."/>
            <person name="Brettin T."/>
            <person name="Detter J.C."/>
            <person name="Tapia R."/>
            <person name="Han C."/>
            <person name="Larimer F."/>
            <person name="Land M."/>
            <person name="Hauser L."/>
            <person name="Markowitz V."/>
            <person name="Cheng J.-F."/>
            <person name="Hugenholtz P."/>
            <person name="Woyke T."/>
            <person name="Wu D."/>
            <person name="Jando M."/>
            <person name="Brambilla E."/>
            <person name="Klenk H.-P."/>
            <person name="Eisen J.A."/>
        </authorList>
    </citation>
    <scope>NUCLEOTIDE SEQUENCE [LARGE SCALE GENOMIC DNA]</scope>
    <source>
        <strain evidence="2">ATCC 8368 / DSM 20162 / CCUG 35730 / CIP 100753 / JCM 10117 / KCTC 9821 / NBRC 16120 / NCIMB 702349 / NCTC 13040</strain>
    </source>
</reference>
<dbReference type="RefSeq" id="WP_013127755.1">
    <property type="nucleotide sequence ID" value="NC_014158.1"/>
</dbReference>
<organism evidence="1 2">
    <name type="scientific">Tsukamurella paurometabola (strain ATCC 8368 / DSM 20162 / CCUG 35730 / CIP 100753 / JCM 10117 / KCTC 9821 / NBRC 16120 / NCIMB 702349 / NCTC 13040)</name>
    <name type="common">Corynebacterium paurometabolum</name>
    <dbReference type="NCBI Taxonomy" id="521096"/>
    <lineage>
        <taxon>Bacteria</taxon>
        <taxon>Bacillati</taxon>
        <taxon>Actinomycetota</taxon>
        <taxon>Actinomycetes</taxon>
        <taxon>Mycobacteriales</taxon>
        <taxon>Tsukamurellaceae</taxon>
        <taxon>Tsukamurella</taxon>
    </lineage>
</organism>
<dbReference type="SUPFAM" id="SSF51735">
    <property type="entry name" value="NAD(P)-binding Rossmann-fold domains"/>
    <property type="match status" value="1"/>
</dbReference>